<dbReference type="CDD" id="cd00840">
    <property type="entry name" value="MPP_Mre11_N"/>
    <property type="match status" value="1"/>
</dbReference>
<accession>A0A317AFW2</accession>
<keyword evidence="10 17" id="KW-0378">Hydrolase</keyword>
<dbReference type="OrthoDB" id="30417at2759"/>
<keyword evidence="11 17" id="KW-0269">Exonuclease</keyword>
<dbReference type="NCBIfam" id="TIGR00583">
    <property type="entry name" value="mre11"/>
    <property type="match status" value="1"/>
</dbReference>
<dbReference type="AlphaFoldDB" id="A0A317AFW2"/>
<comment type="subunit">
    <text evidence="16">Component of the MRN complex composed of two heterodimers RAD50 and MRE11 associated with a single NBS1.</text>
</comment>
<keyword evidence="12 17" id="KW-0234">DNA repair</keyword>
<dbReference type="GO" id="GO:0035753">
    <property type="term" value="P:maintenance of DNA trinucleotide repeats"/>
    <property type="evidence" value="ECO:0007669"/>
    <property type="project" value="EnsemblFungi"/>
</dbReference>
<dbReference type="GO" id="GO:0007095">
    <property type="term" value="P:mitotic G2 DNA damage checkpoint signaling"/>
    <property type="evidence" value="ECO:0007669"/>
    <property type="project" value="TreeGrafter"/>
</dbReference>
<evidence type="ECO:0000256" key="11">
    <source>
        <dbReference type="ARBA" id="ARBA00022839"/>
    </source>
</evidence>
<evidence type="ECO:0000313" key="21">
    <source>
        <dbReference type="EMBL" id="KAI1520474.1"/>
    </source>
</evidence>
<evidence type="ECO:0000256" key="20">
    <source>
        <dbReference type="SAM" id="MobiDB-lite"/>
    </source>
</evidence>
<comment type="function">
    <text evidence="17">Core component of the MRN complex, which plays a central role in double-strand break (DSB) repair, DNA recombination, maintenance of telomere integrity and meiosis. The MRN complex is involved in the repair of DNA double-strand breaks (DSBs) via homologous recombination (HR), an error-free mechanism which primarily occurs during S and G2 phases. The complex (1) mediates the end resection of damaged DNA, which generates proper single-stranded DNA, a key initial steps in HR, and is (2) required for the recruitment of other repair factors and efficient activation of ATM and ATR upon DNA damage. Within the MRN complex, MRE11 possesses both single-strand endonuclease activity and double-strand-specific 3'-5' exonuclease activity. MRE11 first endonucleolytically cleaves the 5' strand at DNA DSB ends to prevent non-homologous end joining (NHEJ) and licence HR. It then generates a single-stranded DNA gap via 3' to 5' exonucleolytic degradation, which is required for single-strand invasion and recombination.</text>
</comment>
<feature type="compositionally biased region" description="Low complexity" evidence="20">
    <location>
        <begin position="590"/>
        <end position="610"/>
    </location>
</feature>
<comment type="caution">
    <text evidence="21">The sequence shown here is derived from an EMBL/GenBank/DDBJ whole genome shotgun (WGS) entry which is preliminary data.</text>
</comment>
<dbReference type="GO" id="GO:0062176">
    <property type="term" value="P:R-loop processing"/>
    <property type="evidence" value="ECO:0007669"/>
    <property type="project" value="EnsemblFungi"/>
</dbReference>
<feature type="compositionally biased region" description="Basic and acidic residues" evidence="20">
    <location>
        <begin position="540"/>
        <end position="553"/>
    </location>
</feature>
<dbReference type="GO" id="GO:0000727">
    <property type="term" value="P:double-strand break repair via break-induced replication"/>
    <property type="evidence" value="ECO:0007669"/>
    <property type="project" value="EnsemblFungi"/>
</dbReference>
<dbReference type="Pfam" id="PF04152">
    <property type="entry name" value="Mre11_DNA_bind"/>
    <property type="match status" value="1"/>
</dbReference>
<keyword evidence="8 17" id="KW-0255">Endonuclease</keyword>
<dbReference type="GO" id="GO:0000723">
    <property type="term" value="P:telomere maintenance"/>
    <property type="evidence" value="ECO:0007669"/>
    <property type="project" value="EnsemblFungi"/>
</dbReference>
<dbReference type="GO" id="GO:0097552">
    <property type="term" value="P:mitochondrial double-strand break repair via homologous recombination"/>
    <property type="evidence" value="ECO:0007669"/>
    <property type="project" value="EnsemblFungi"/>
</dbReference>
<evidence type="ECO:0000256" key="10">
    <source>
        <dbReference type="ARBA" id="ARBA00022801"/>
    </source>
</evidence>
<feature type="compositionally biased region" description="Acidic residues" evidence="20">
    <location>
        <begin position="721"/>
        <end position="732"/>
    </location>
</feature>
<dbReference type="GO" id="GO:0140445">
    <property type="term" value="C:chromosome, telomeric repeat region"/>
    <property type="evidence" value="ECO:0007669"/>
    <property type="project" value="EnsemblFungi"/>
</dbReference>
<dbReference type="GO" id="GO:0035861">
    <property type="term" value="C:site of double-strand break"/>
    <property type="evidence" value="ECO:0007669"/>
    <property type="project" value="EnsemblFungi"/>
</dbReference>
<keyword evidence="7" id="KW-0479">Metal-binding</keyword>
<dbReference type="GO" id="GO:0004017">
    <property type="term" value="F:AMP kinase activity"/>
    <property type="evidence" value="ECO:0007669"/>
    <property type="project" value="EnsemblFungi"/>
</dbReference>
<keyword evidence="9 17" id="KW-0227">DNA damage</keyword>
<dbReference type="InterPro" id="IPR038487">
    <property type="entry name" value="Mre11_capping_dom"/>
</dbReference>
<dbReference type="InterPro" id="IPR041796">
    <property type="entry name" value="Mre11_N"/>
</dbReference>
<dbReference type="GO" id="GO:0030870">
    <property type="term" value="C:Mre11 complex"/>
    <property type="evidence" value="ECO:0007669"/>
    <property type="project" value="UniProtKB-UniRule"/>
</dbReference>
<evidence type="ECO:0000256" key="12">
    <source>
        <dbReference type="ARBA" id="ARBA00023204"/>
    </source>
</evidence>
<dbReference type="OMA" id="ESCMFNA"/>
<dbReference type="GO" id="GO:0006303">
    <property type="term" value="P:double-strand break repair via nonhomologous end joining"/>
    <property type="evidence" value="ECO:0007669"/>
    <property type="project" value="EnsemblFungi"/>
</dbReference>
<keyword evidence="5" id="KW-0158">Chromosome</keyword>
<evidence type="ECO:0000256" key="18">
    <source>
        <dbReference type="RuleBase" id="RU003447"/>
    </source>
</evidence>
<keyword evidence="22" id="KW-1185">Reference proteome</keyword>
<evidence type="ECO:0000256" key="5">
    <source>
        <dbReference type="ARBA" id="ARBA00022454"/>
    </source>
</evidence>
<dbReference type="GO" id="GO:0006357">
    <property type="term" value="P:regulation of transcription by RNA polymerase II"/>
    <property type="evidence" value="ECO:0007669"/>
    <property type="project" value="EnsemblFungi"/>
</dbReference>
<feature type="compositionally biased region" description="Low complexity" evidence="20">
    <location>
        <begin position="664"/>
        <end position="712"/>
    </location>
</feature>
<dbReference type="GO" id="GO:0030145">
    <property type="term" value="F:manganese ion binding"/>
    <property type="evidence" value="ECO:0007669"/>
    <property type="project" value="UniProtKB-UniRule"/>
</dbReference>
<dbReference type="GO" id="GO:0008296">
    <property type="term" value="F:3'-5'-DNA exonuclease activity"/>
    <property type="evidence" value="ECO:0007669"/>
    <property type="project" value="EnsemblFungi"/>
</dbReference>
<dbReference type="SUPFAM" id="SSF56300">
    <property type="entry name" value="Metallo-dependent phosphatases"/>
    <property type="match status" value="1"/>
</dbReference>
<evidence type="ECO:0000256" key="6">
    <source>
        <dbReference type="ARBA" id="ARBA00022722"/>
    </source>
</evidence>
<dbReference type="GO" id="GO:0051880">
    <property type="term" value="F:G-quadruplex DNA binding"/>
    <property type="evidence" value="ECO:0007669"/>
    <property type="project" value="EnsemblFungi"/>
</dbReference>
<dbReference type="GO" id="GO:1990918">
    <property type="term" value="P:double-strand break repair involved in meiotic recombination"/>
    <property type="evidence" value="ECO:0007669"/>
    <property type="project" value="EnsemblFungi"/>
</dbReference>
<evidence type="ECO:0000256" key="17">
    <source>
        <dbReference type="PIRNR" id="PIRNR000882"/>
    </source>
</evidence>
<gene>
    <name evidence="21" type="ORF">Ptr86124_000842</name>
</gene>
<evidence type="ECO:0000256" key="1">
    <source>
        <dbReference type="ARBA" id="ARBA00001936"/>
    </source>
</evidence>
<evidence type="ECO:0000256" key="8">
    <source>
        <dbReference type="ARBA" id="ARBA00022759"/>
    </source>
</evidence>
<evidence type="ECO:0000256" key="2">
    <source>
        <dbReference type="ARBA" id="ARBA00004123"/>
    </source>
</evidence>
<dbReference type="InterPro" id="IPR007281">
    <property type="entry name" value="Mre11_DNA-bd"/>
</dbReference>
<dbReference type="GO" id="GO:0030437">
    <property type="term" value="P:ascospore formation"/>
    <property type="evidence" value="ECO:0007669"/>
    <property type="project" value="EnsemblFungi"/>
</dbReference>
<dbReference type="GO" id="GO:0003691">
    <property type="term" value="F:double-stranded telomeric DNA binding"/>
    <property type="evidence" value="ECO:0007669"/>
    <property type="project" value="EnsemblFungi"/>
</dbReference>
<dbReference type="EMBL" id="NRDI02000001">
    <property type="protein sequence ID" value="KAI1520474.1"/>
    <property type="molecule type" value="Genomic_DNA"/>
</dbReference>
<protein>
    <recommendedName>
        <fullName evidence="17">Double-strand break repair protein</fullName>
    </recommendedName>
</protein>
<comment type="subcellular location">
    <subcellularLocation>
        <location evidence="3">Chromosome</location>
    </subcellularLocation>
    <subcellularLocation>
        <location evidence="2 17">Nucleus</location>
    </subcellularLocation>
</comment>
<dbReference type="GO" id="GO:0060090">
    <property type="term" value="F:molecular adaptor activity"/>
    <property type="evidence" value="ECO:0007669"/>
    <property type="project" value="EnsemblFungi"/>
</dbReference>
<keyword evidence="6 17" id="KW-0540">Nuclease</keyword>
<evidence type="ECO:0000313" key="22">
    <source>
        <dbReference type="Proteomes" id="UP000249757"/>
    </source>
</evidence>
<keyword evidence="14 17" id="KW-0539">Nucleus</keyword>
<sequence length="746" mass="84390">MPPRARGQQRDADTIRILVATDSHVGYNERDAERKDDSWKTFHEVMCLAKEHDVDMVLHAGDLFHENKPSRKSMYQVMRSLRMNCLGEKPCELEMLSDASENFGGMFDHVNYEDEDINIAIPVFAIHGNHDDPSGEGSFSPLDLLQASGFVNYFGRTPEVDKIAVKPVLLQKGGTKLALYGLSNVRDERLFHTWRDGNVKFFQPGTQKDEWFNLMSVHQNHHAHTPTSYLPENFLPEFMDLVVWGHEHECLIDPRYNPEMGFHVMQPGSSVATSLMPGEAVPKHVCILSVTGKEFTTENIRLKTVRPFIMKEIVLAEEREIKQKELWRVSDNRAKITQHLNKVIEGLIDEARRDWLELQVDREEGDDIEVPLPLVRLRVEYTAPPPGEFHCENPQRISNRFMGRVANVNDVVQFHRKKKSANRSLKITTEEPDEQMLAELTIDSVKVDRLVKEFLTAQTLTILPQNSFGDAVSQFVDKDDKHAMETFVKESLKNQLKHLMEANEVEEEEIVKEMAEYREQLEDLFASGQLKKVRKSKTKPKPDNWDSDFEGHWADQPGALIRSDNEVEKDDDESLATIPTKKAAPRGRGKAASTTSQAVAATKKAAPAARGGRGKKKVVEEEEEDEEEEDNDVIMVDDDDDEEDSGEDLFVASQKKAPAKKAAAKTTKAPARAKSPAKKTTTARTKAATTQSKLSFSQTPTQRSQPTRPTTSRSKKVVQEPSDDEIESDDAFESAPPPSTRATRRR</sequence>
<evidence type="ECO:0000256" key="15">
    <source>
        <dbReference type="ARBA" id="ARBA00023254"/>
    </source>
</evidence>
<dbReference type="PIRSF" id="PIRSF000882">
    <property type="entry name" value="DSB_repair_MRE11"/>
    <property type="match status" value="1"/>
</dbReference>
<dbReference type="GO" id="GO:0006284">
    <property type="term" value="P:base-excision repair"/>
    <property type="evidence" value="ECO:0007669"/>
    <property type="project" value="EnsemblFungi"/>
</dbReference>
<dbReference type="InterPro" id="IPR029052">
    <property type="entry name" value="Metallo-depent_PP-like"/>
</dbReference>
<evidence type="ECO:0000256" key="13">
    <source>
        <dbReference type="ARBA" id="ARBA00023211"/>
    </source>
</evidence>
<dbReference type="Proteomes" id="UP000249757">
    <property type="component" value="Unassembled WGS sequence"/>
</dbReference>
<dbReference type="GO" id="GO:0010791">
    <property type="term" value="P:DNA double-strand break processing involved in repair via synthesis-dependent strand annealing"/>
    <property type="evidence" value="ECO:0007669"/>
    <property type="project" value="EnsemblFungi"/>
</dbReference>
<dbReference type="GO" id="GO:0000014">
    <property type="term" value="F:single-stranded DNA endodeoxyribonuclease activity"/>
    <property type="evidence" value="ECO:0007669"/>
    <property type="project" value="TreeGrafter"/>
</dbReference>
<dbReference type="GO" id="GO:0010780">
    <property type="term" value="P:meiotic DNA double-strand break formation involved in reciprocal meiotic recombination"/>
    <property type="evidence" value="ECO:0007669"/>
    <property type="project" value="EnsemblFungi"/>
</dbReference>
<name>A0A317AFW2_9PLEO</name>
<keyword evidence="13 17" id="KW-0464">Manganese</keyword>
<evidence type="ECO:0000256" key="3">
    <source>
        <dbReference type="ARBA" id="ARBA00004286"/>
    </source>
</evidence>
<dbReference type="Gene3D" id="3.60.21.10">
    <property type="match status" value="1"/>
</dbReference>
<dbReference type="FunFam" id="3.60.21.10:FF:000011">
    <property type="entry name" value="Double-strand break repair protein"/>
    <property type="match status" value="1"/>
</dbReference>
<evidence type="ECO:0000256" key="4">
    <source>
        <dbReference type="ARBA" id="ARBA00009028"/>
    </source>
</evidence>
<feature type="coiled-coil region" evidence="19">
    <location>
        <begin position="489"/>
        <end position="527"/>
    </location>
</feature>
<evidence type="ECO:0000256" key="14">
    <source>
        <dbReference type="ARBA" id="ARBA00023242"/>
    </source>
</evidence>
<keyword evidence="19" id="KW-0175">Coiled coil</keyword>
<dbReference type="SMART" id="SM01347">
    <property type="entry name" value="Mre11_DNA_bind"/>
    <property type="match status" value="1"/>
</dbReference>
<evidence type="ECO:0000256" key="7">
    <source>
        <dbReference type="ARBA" id="ARBA00022723"/>
    </source>
</evidence>
<organism evidence="21 22">
    <name type="scientific">Pyrenophora tritici-repentis</name>
    <dbReference type="NCBI Taxonomy" id="45151"/>
    <lineage>
        <taxon>Eukaryota</taxon>
        <taxon>Fungi</taxon>
        <taxon>Dikarya</taxon>
        <taxon>Ascomycota</taxon>
        <taxon>Pezizomycotina</taxon>
        <taxon>Dothideomycetes</taxon>
        <taxon>Pleosporomycetidae</taxon>
        <taxon>Pleosporales</taxon>
        <taxon>Pleosporineae</taxon>
        <taxon>Pleosporaceae</taxon>
        <taxon>Pyrenophora</taxon>
    </lineage>
</organism>
<proteinExistence type="inferred from homology"/>
<feature type="compositionally biased region" description="Acidic residues" evidence="20">
    <location>
        <begin position="620"/>
        <end position="647"/>
    </location>
</feature>
<reference evidence="22" key="1">
    <citation type="journal article" date="2022" name="Microb. Genom.">
        <title>A global pangenome for the wheat fungal pathogen Pyrenophora tritici-repentis and prediction of effector protein structural homology.</title>
        <authorList>
            <person name="Moolhuijzen P.M."/>
            <person name="See P.T."/>
            <person name="Shi G."/>
            <person name="Powell H.R."/>
            <person name="Cockram J."/>
            <person name="Jorgensen L.N."/>
            <person name="Benslimane H."/>
            <person name="Strelkov S.E."/>
            <person name="Turner J."/>
            <person name="Liu Z."/>
            <person name="Moffat C.S."/>
        </authorList>
    </citation>
    <scope>NUCLEOTIDE SEQUENCE [LARGE SCALE GENOMIC DNA]</scope>
</reference>
<dbReference type="PANTHER" id="PTHR10139">
    <property type="entry name" value="DOUBLE-STRAND BREAK REPAIR PROTEIN MRE11"/>
    <property type="match status" value="1"/>
</dbReference>
<evidence type="ECO:0000256" key="9">
    <source>
        <dbReference type="ARBA" id="ARBA00022763"/>
    </source>
</evidence>
<dbReference type="Pfam" id="PF00149">
    <property type="entry name" value="Metallophos"/>
    <property type="match status" value="1"/>
</dbReference>
<evidence type="ECO:0000256" key="19">
    <source>
        <dbReference type="SAM" id="Coils"/>
    </source>
</evidence>
<dbReference type="InterPro" id="IPR003701">
    <property type="entry name" value="Mre11"/>
</dbReference>
<comment type="similarity">
    <text evidence="4 17 18">Belongs to the MRE11/RAD32 family.</text>
</comment>
<evidence type="ECO:0000256" key="16">
    <source>
        <dbReference type="ARBA" id="ARBA00064981"/>
    </source>
</evidence>
<dbReference type="GO" id="GO:0031573">
    <property type="term" value="P:mitotic intra-S DNA damage checkpoint signaling"/>
    <property type="evidence" value="ECO:0007669"/>
    <property type="project" value="EnsemblFungi"/>
</dbReference>
<dbReference type="InterPro" id="IPR004843">
    <property type="entry name" value="Calcineurin-like_PHP"/>
</dbReference>
<dbReference type="Gene3D" id="3.30.110.110">
    <property type="entry name" value="Mre11, capping domain"/>
    <property type="match status" value="1"/>
</dbReference>
<feature type="region of interest" description="Disordered" evidence="20">
    <location>
        <begin position="531"/>
        <end position="746"/>
    </location>
</feature>
<keyword evidence="15 17" id="KW-0469">Meiosis</keyword>
<dbReference type="PANTHER" id="PTHR10139:SF1">
    <property type="entry name" value="DOUBLE-STRAND BREAK REPAIR PROTEIN MRE11"/>
    <property type="match status" value="1"/>
</dbReference>
<dbReference type="GO" id="GO:0043047">
    <property type="term" value="F:single-stranded telomeric DNA binding"/>
    <property type="evidence" value="ECO:0007669"/>
    <property type="project" value="EnsemblFungi"/>
</dbReference>
<comment type="cofactor">
    <cofactor evidence="1 17">
        <name>Mn(2+)</name>
        <dbReference type="ChEBI" id="CHEBI:29035"/>
    </cofactor>
</comment>